<dbReference type="RefSeq" id="WP_379839925.1">
    <property type="nucleotide sequence ID" value="NZ_JBHRYQ010000001.1"/>
</dbReference>
<accession>A0ABV7Z2L4</accession>
<reference evidence="4" key="1">
    <citation type="journal article" date="2019" name="Int. J. Syst. Evol. Microbiol.">
        <title>The Global Catalogue of Microorganisms (GCM) 10K type strain sequencing project: providing services to taxonomists for standard genome sequencing and annotation.</title>
        <authorList>
            <consortium name="The Broad Institute Genomics Platform"/>
            <consortium name="The Broad Institute Genome Sequencing Center for Infectious Disease"/>
            <person name="Wu L."/>
            <person name="Ma J."/>
        </authorList>
    </citation>
    <scope>NUCLEOTIDE SEQUENCE [LARGE SCALE GENOMIC DNA]</scope>
    <source>
        <strain evidence="4">CECT 7956</strain>
    </source>
</reference>
<dbReference type="InterPro" id="IPR042099">
    <property type="entry name" value="ANL_N_sf"/>
</dbReference>
<dbReference type="Gene3D" id="3.30.300.30">
    <property type="match status" value="1"/>
</dbReference>
<name>A0ABV7Z2L4_9BACT</name>
<organism evidence="3 4">
    <name type="scientific">Lacihabitans lacunae</name>
    <dbReference type="NCBI Taxonomy" id="1028214"/>
    <lineage>
        <taxon>Bacteria</taxon>
        <taxon>Pseudomonadati</taxon>
        <taxon>Bacteroidota</taxon>
        <taxon>Cytophagia</taxon>
        <taxon>Cytophagales</taxon>
        <taxon>Leadbetterellaceae</taxon>
        <taxon>Lacihabitans</taxon>
    </lineage>
</organism>
<evidence type="ECO:0000256" key="1">
    <source>
        <dbReference type="ARBA" id="ARBA00022598"/>
    </source>
</evidence>
<keyword evidence="4" id="KW-1185">Reference proteome</keyword>
<dbReference type="EMBL" id="JBHRYQ010000001">
    <property type="protein sequence ID" value="MFC3813019.1"/>
    <property type="molecule type" value="Genomic_DNA"/>
</dbReference>
<gene>
    <name evidence="3" type="ORF">ACFOOI_20310</name>
</gene>
<sequence length="435" mass="48422">MIFENLKEVSKDKIAIKYLERVLTYGALTLEIKKRAAALSVLKKDLVLCHTDELENLLNFLAAMFIGKKAVIAGKQFQHIQSVFDVTTFDFVHQLNYTDSEVCQIKPSDKDIFLGVLSGGSTASPKIIWKDYQSWFSAFPYQSQVFGISDSDSVFVLDALGYSANLNSVLHALWQGATVVLGRLQDASQWMRQFEEEHVSSVFLVPSHYRLLVVSGGKMPGIKSLVSAGEKLDVSTAEQLIAKCPNAVLTEYYGASELGHVSFQQNQDIVNNPASLGKAFPGVDISIKNDKIFVESSYVSPEYRDSPTVFDLGFIDADGLLFVLGREGRMFNKRGLNIFAEEIENKALLFQAIKEAVLIESLNHLGKPKLELLVVCEAKIVLNKKELREFLLTVLPPQKLPNKITQVAELPRTLAGKIDFKAFSKRPVEEEHADA</sequence>
<keyword evidence="1" id="KW-0436">Ligase</keyword>
<dbReference type="PANTHER" id="PTHR43352">
    <property type="entry name" value="ACETYL-COA SYNTHETASE"/>
    <property type="match status" value="1"/>
</dbReference>
<dbReference type="Pfam" id="PF00501">
    <property type="entry name" value="AMP-binding"/>
    <property type="match status" value="1"/>
</dbReference>
<evidence type="ECO:0000313" key="4">
    <source>
        <dbReference type="Proteomes" id="UP001595616"/>
    </source>
</evidence>
<protein>
    <submittedName>
        <fullName evidence="3">AMP-binding protein</fullName>
    </submittedName>
</protein>
<dbReference type="Gene3D" id="3.40.50.12780">
    <property type="entry name" value="N-terminal domain of ligase-like"/>
    <property type="match status" value="1"/>
</dbReference>
<feature type="domain" description="AMP-dependent synthetase/ligase" evidence="2">
    <location>
        <begin position="103"/>
        <end position="291"/>
    </location>
</feature>
<comment type="caution">
    <text evidence="3">The sequence shown here is derived from an EMBL/GenBank/DDBJ whole genome shotgun (WGS) entry which is preliminary data.</text>
</comment>
<dbReference type="PANTHER" id="PTHR43352:SF1">
    <property type="entry name" value="ANTHRANILATE--COA LIGASE"/>
    <property type="match status" value="1"/>
</dbReference>
<dbReference type="Proteomes" id="UP001595616">
    <property type="component" value="Unassembled WGS sequence"/>
</dbReference>
<evidence type="ECO:0000313" key="3">
    <source>
        <dbReference type="EMBL" id="MFC3813019.1"/>
    </source>
</evidence>
<dbReference type="InterPro" id="IPR000873">
    <property type="entry name" value="AMP-dep_synth/lig_dom"/>
</dbReference>
<dbReference type="InterPro" id="IPR045851">
    <property type="entry name" value="AMP-bd_C_sf"/>
</dbReference>
<dbReference type="SUPFAM" id="SSF56801">
    <property type="entry name" value="Acetyl-CoA synthetase-like"/>
    <property type="match status" value="1"/>
</dbReference>
<evidence type="ECO:0000259" key="2">
    <source>
        <dbReference type="Pfam" id="PF00501"/>
    </source>
</evidence>
<proteinExistence type="predicted"/>